<dbReference type="GO" id="GO:0006351">
    <property type="term" value="P:DNA-templated transcription"/>
    <property type="evidence" value="ECO:0007669"/>
    <property type="project" value="TreeGrafter"/>
</dbReference>
<name>A0A0A6DEG0_9PSED</name>
<feature type="domain" description="HTH lysR-type" evidence="5">
    <location>
        <begin position="1"/>
        <end position="58"/>
    </location>
</feature>
<dbReference type="PANTHER" id="PTHR30537">
    <property type="entry name" value="HTH-TYPE TRANSCRIPTIONAL REGULATOR"/>
    <property type="match status" value="1"/>
</dbReference>
<dbReference type="CDD" id="cd08422">
    <property type="entry name" value="PBP2_CrgA_like"/>
    <property type="match status" value="1"/>
</dbReference>
<dbReference type="InterPro" id="IPR058163">
    <property type="entry name" value="LysR-type_TF_proteobact-type"/>
</dbReference>
<evidence type="ECO:0000259" key="5">
    <source>
        <dbReference type="PROSITE" id="PS50931"/>
    </source>
</evidence>
<evidence type="ECO:0000256" key="3">
    <source>
        <dbReference type="ARBA" id="ARBA00023125"/>
    </source>
</evidence>
<gene>
    <name evidence="6" type="ORF">NZ35_10290</name>
</gene>
<reference evidence="6 7" key="1">
    <citation type="submission" date="2014-10" db="EMBL/GenBank/DDBJ databases">
        <title>Draft genome sequence of Pseudomonas chlororaphis EA105.</title>
        <authorList>
            <person name="McCully L.M."/>
            <person name="Bitzer A.S."/>
            <person name="Spence C."/>
            <person name="Bais H."/>
            <person name="Silby M.W."/>
        </authorList>
    </citation>
    <scope>NUCLEOTIDE SEQUENCE [LARGE SCALE GENOMIC DNA]</scope>
    <source>
        <strain evidence="6 7">EA105</strain>
    </source>
</reference>
<dbReference type="PROSITE" id="PS50931">
    <property type="entry name" value="HTH_LYSR"/>
    <property type="match status" value="1"/>
</dbReference>
<dbReference type="Gene3D" id="3.40.190.290">
    <property type="match status" value="1"/>
</dbReference>
<dbReference type="PATRIC" id="fig|587753.9.peg.5054"/>
<organism evidence="6 7">
    <name type="scientific">Pseudomonas chlororaphis</name>
    <dbReference type="NCBI Taxonomy" id="587753"/>
    <lineage>
        <taxon>Bacteria</taxon>
        <taxon>Pseudomonadati</taxon>
        <taxon>Pseudomonadota</taxon>
        <taxon>Gammaproteobacteria</taxon>
        <taxon>Pseudomonadales</taxon>
        <taxon>Pseudomonadaceae</taxon>
        <taxon>Pseudomonas</taxon>
    </lineage>
</organism>
<evidence type="ECO:0000256" key="1">
    <source>
        <dbReference type="ARBA" id="ARBA00009437"/>
    </source>
</evidence>
<dbReference type="GO" id="GO:0003700">
    <property type="term" value="F:DNA-binding transcription factor activity"/>
    <property type="evidence" value="ECO:0007669"/>
    <property type="project" value="InterPro"/>
</dbReference>
<dbReference type="Pfam" id="PF03466">
    <property type="entry name" value="LysR_substrate"/>
    <property type="match status" value="1"/>
</dbReference>
<sequence>MDIEELQTFVEVADAGGISQAALRLGVSKSIVSRRLARLEAELGVQLLARSTRGASLTEAGATFRDYAARVCSEIDIARETILPAGALRGRLRVAVPLSFGPTHFAPVLAEMARRHPQLHMQTCYSDRFVDLITEGYDCAIRVGYLQDSNLIARRIGPVYTKLVASPDYIKAHGAPETPDELHAHQALMQGTEAWQFMAADKVITVRPQGRFKADNGTALAAAAAAGLGVAYLPDCLTHEHIASGALVPIMTNHPPPPAGAYLLRAPGPHPARKIRVLTELLIEYFGESPHLAVQPLSQHDEAPAFS</sequence>
<evidence type="ECO:0000256" key="4">
    <source>
        <dbReference type="ARBA" id="ARBA00023163"/>
    </source>
</evidence>
<dbReference type="InterPro" id="IPR036390">
    <property type="entry name" value="WH_DNA-bd_sf"/>
</dbReference>
<dbReference type="InterPro" id="IPR036388">
    <property type="entry name" value="WH-like_DNA-bd_sf"/>
</dbReference>
<dbReference type="Proteomes" id="UP000030564">
    <property type="component" value="Unassembled WGS sequence"/>
</dbReference>
<dbReference type="AlphaFoldDB" id="A0A0A6DEG0"/>
<keyword evidence="3" id="KW-0238">DNA-binding</keyword>
<keyword evidence="2" id="KW-0805">Transcription regulation</keyword>
<proteinExistence type="inferred from homology"/>
<evidence type="ECO:0000313" key="7">
    <source>
        <dbReference type="Proteomes" id="UP000030564"/>
    </source>
</evidence>
<dbReference type="InterPro" id="IPR005119">
    <property type="entry name" value="LysR_subst-bd"/>
</dbReference>
<comment type="caution">
    <text evidence="6">The sequence shown here is derived from an EMBL/GenBank/DDBJ whole genome shotgun (WGS) entry which is preliminary data.</text>
</comment>
<dbReference type="InterPro" id="IPR000847">
    <property type="entry name" value="LysR_HTH_N"/>
</dbReference>
<dbReference type="FunFam" id="1.10.10.10:FF:000001">
    <property type="entry name" value="LysR family transcriptional regulator"/>
    <property type="match status" value="1"/>
</dbReference>
<dbReference type="SUPFAM" id="SSF46785">
    <property type="entry name" value="Winged helix' DNA-binding domain"/>
    <property type="match status" value="1"/>
</dbReference>
<evidence type="ECO:0000313" key="6">
    <source>
        <dbReference type="EMBL" id="KHA73550.1"/>
    </source>
</evidence>
<protein>
    <submittedName>
        <fullName evidence="6">LysR family transcriptional regulator</fullName>
    </submittedName>
</protein>
<dbReference type="OrthoDB" id="8885940at2"/>
<keyword evidence="4" id="KW-0804">Transcription</keyword>
<dbReference type="PANTHER" id="PTHR30537:SF5">
    <property type="entry name" value="HTH-TYPE TRANSCRIPTIONAL ACTIVATOR TTDR-RELATED"/>
    <property type="match status" value="1"/>
</dbReference>
<dbReference type="EMBL" id="JSFK01000005">
    <property type="protein sequence ID" value="KHA73550.1"/>
    <property type="molecule type" value="Genomic_DNA"/>
</dbReference>
<dbReference type="Pfam" id="PF00126">
    <property type="entry name" value="HTH_1"/>
    <property type="match status" value="1"/>
</dbReference>
<dbReference type="Gene3D" id="1.10.10.10">
    <property type="entry name" value="Winged helix-like DNA-binding domain superfamily/Winged helix DNA-binding domain"/>
    <property type="match status" value="1"/>
</dbReference>
<dbReference type="GO" id="GO:0043565">
    <property type="term" value="F:sequence-specific DNA binding"/>
    <property type="evidence" value="ECO:0007669"/>
    <property type="project" value="TreeGrafter"/>
</dbReference>
<comment type="similarity">
    <text evidence="1">Belongs to the LysR transcriptional regulatory family.</text>
</comment>
<accession>A0A0A6DEG0</accession>
<evidence type="ECO:0000256" key="2">
    <source>
        <dbReference type="ARBA" id="ARBA00023015"/>
    </source>
</evidence>
<dbReference type="SUPFAM" id="SSF53850">
    <property type="entry name" value="Periplasmic binding protein-like II"/>
    <property type="match status" value="1"/>
</dbReference>